<name>A0ACD3SWP9_9BURK</name>
<comment type="caution">
    <text evidence="1">The sequence shown here is derived from an EMBL/GenBank/DDBJ whole genome shotgun (WGS) entry which is preliminary data.</text>
</comment>
<keyword evidence="2" id="KW-1185">Reference proteome</keyword>
<sequence length="419" mass="44512">MSVVVKGGFRQRVAFPWIVSFCLGAISVTGGCALSGIEVPEAEADWHVPEPDSAIAQAIARSARTQRIHSVYGLCARPGGCANAPASGSARMERRLVELDDGVTVRVVAEGHAPAAAHDGAAVPVDPAVALPQLYGEVSGLDLFNGGTLWAGRRPAVAHMPSTGEQPGGIPAMSAGLERMHLFGPLRFNYTYAEAANTTLGIVPAYHHFRIVDIPANTGGTLQLGMTRIGGVVEEGLAEPTPRGWWLSAMHRQEDVLAATNRLAIQRGGGGLPGPLQDWQDATSLERWRVADTLDWKFPAGLSGTLGAAMQVDRSNDGEARWVSLSARPVFALDRVFQVALQVAHDRLAAEAASANRTTFTVAPSWTFGKTQGDGSIHAYYSYSRLSDPLNPINFSALSGDAMVMGPGTSFGVRLQRQW</sequence>
<gene>
    <name evidence="1" type="ORF">MW7_000830</name>
</gene>
<proteinExistence type="predicted"/>
<evidence type="ECO:0000313" key="2">
    <source>
        <dbReference type="Proteomes" id="UP000004277"/>
    </source>
</evidence>
<dbReference type="EMBL" id="AKCV02000004">
    <property type="protein sequence ID" value="TMS59723.1"/>
    <property type="molecule type" value="Genomic_DNA"/>
</dbReference>
<reference evidence="1" key="1">
    <citation type="submission" date="2019-05" db="EMBL/GenBank/DDBJ databases">
        <title>Revised genome assembly of Burkholderiaceae (previously Ralstonia) sp. PBA.</title>
        <authorList>
            <person name="Gan H.M."/>
        </authorList>
    </citation>
    <scope>NUCLEOTIDE SEQUENCE</scope>
    <source>
        <strain evidence="1">PBA</strain>
    </source>
</reference>
<organism evidence="1 2">
    <name type="scientific">Imbroritus primus</name>
    <dbReference type="NCBI Taxonomy" id="3058603"/>
    <lineage>
        <taxon>Bacteria</taxon>
        <taxon>Pseudomonadati</taxon>
        <taxon>Pseudomonadota</taxon>
        <taxon>Betaproteobacteria</taxon>
        <taxon>Burkholderiales</taxon>
        <taxon>Burkholderiaceae</taxon>
        <taxon>Imbroritus</taxon>
    </lineage>
</organism>
<protein>
    <submittedName>
        <fullName evidence="1">Uncharacterized protein</fullName>
    </submittedName>
</protein>
<dbReference type="Proteomes" id="UP000004277">
    <property type="component" value="Unassembled WGS sequence"/>
</dbReference>
<accession>A0ACD3SWP9</accession>
<evidence type="ECO:0000313" key="1">
    <source>
        <dbReference type="EMBL" id="TMS59723.1"/>
    </source>
</evidence>